<dbReference type="Proteomes" id="UP000559256">
    <property type="component" value="Unassembled WGS sequence"/>
</dbReference>
<dbReference type="AlphaFoldDB" id="A0A8H5G386"/>
<name>A0A8H5G386_9AGAR</name>
<evidence type="ECO:0000313" key="2">
    <source>
        <dbReference type="Proteomes" id="UP000559256"/>
    </source>
</evidence>
<sequence length="399" mass="45713">MLNRIVEELETDTRQDRSLVTKDFQNSAATASFQSQCLTPVASNIIADISAKVKASMQKVVDTTTQAADYDNSVGLLNDIVKGLKTHFSVDYTEEKSLIFIPTPNHYPRYHPRSYKIRPDFVALKQTVHKQLAAYMPGWHYLDSVGEWKPHKNLTDRDVAQEREYVACAIQARPDNPSMLGVIMSSGGYSLSYGSPCGYMVTKQLKFSDLEPLIRYVHSLHVPLSVINFRDPKRTVTLHVGDSPDSAPQWRLTDEAYGVSDSLFKLIFVGNSFSRMTTVFLEQKAADWVIFKDSYTNVHHNNRERELFDQLGINPYGWMLQKLPIRDNIEFKPLHKMKFGTSFVHRQKHRLAQKSTEILSRNARPFQKQLELYTMYWKRVDGPLKNVGCSIAILAQEIF</sequence>
<protein>
    <submittedName>
        <fullName evidence="1">Uncharacterized protein</fullName>
    </submittedName>
</protein>
<evidence type="ECO:0000313" key="1">
    <source>
        <dbReference type="EMBL" id="KAF5357421.1"/>
    </source>
</evidence>
<dbReference type="EMBL" id="JAACJM010000052">
    <property type="protein sequence ID" value="KAF5357421.1"/>
    <property type="molecule type" value="Genomic_DNA"/>
</dbReference>
<comment type="caution">
    <text evidence="1">The sequence shown here is derived from an EMBL/GenBank/DDBJ whole genome shotgun (WGS) entry which is preliminary data.</text>
</comment>
<keyword evidence="2" id="KW-1185">Reference proteome</keyword>
<accession>A0A8H5G386</accession>
<proteinExistence type="predicted"/>
<gene>
    <name evidence="1" type="ORF">D9758_005931</name>
</gene>
<dbReference type="OrthoDB" id="5569250at2759"/>
<organism evidence="1 2">
    <name type="scientific">Tetrapyrgos nigripes</name>
    <dbReference type="NCBI Taxonomy" id="182062"/>
    <lineage>
        <taxon>Eukaryota</taxon>
        <taxon>Fungi</taxon>
        <taxon>Dikarya</taxon>
        <taxon>Basidiomycota</taxon>
        <taxon>Agaricomycotina</taxon>
        <taxon>Agaricomycetes</taxon>
        <taxon>Agaricomycetidae</taxon>
        <taxon>Agaricales</taxon>
        <taxon>Marasmiineae</taxon>
        <taxon>Marasmiaceae</taxon>
        <taxon>Tetrapyrgos</taxon>
    </lineage>
</organism>
<reference evidence="1 2" key="1">
    <citation type="journal article" date="2020" name="ISME J.">
        <title>Uncovering the hidden diversity of litter-decomposition mechanisms in mushroom-forming fungi.</title>
        <authorList>
            <person name="Floudas D."/>
            <person name="Bentzer J."/>
            <person name="Ahren D."/>
            <person name="Johansson T."/>
            <person name="Persson P."/>
            <person name="Tunlid A."/>
        </authorList>
    </citation>
    <scope>NUCLEOTIDE SEQUENCE [LARGE SCALE GENOMIC DNA]</scope>
    <source>
        <strain evidence="1 2">CBS 291.85</strain>
    </source>
</reference>